<gene>
    <name evidence="1" type="ORF">GETHED_28190</name>
</gene>
<evidence type="ECO:0000313" key="2">
    <source>
        <dbReference type="Proteomes" id="UP001165044"/>
    </source>
</evidence>
<evidence type="ECO:0008006" key="3">
    <source>
        <dbReference type="Google" id="ProtNLM"/>
    </source>
</evidence>
<proteinExistence type="predicted"/>
<comment type="caution">
    <text evidence="1">The sequence shown here is derived from an EMBL/GenBank/DDBJ whole genome shotgun (WGS) entry which is preliminary data.</text>
</comment>
<accession>A0ABQ5Q154</accession>
<reference evidence="1" key="1">
    <citation type="journal article" date="2023" name="Antonie Van Leeuwenhoek">
        <title>Mesoterricola silvestris gen. nov., sp. nov., Mesoterricola sediminis sp. nov., Geothrix oryzae sp. nov., Geothrix edaphica sp. nov., Geothrix rubra sp. nov., and Geothrix limicola sp. nov., six novel members of Acidobacteriota isolated from soils.</title>
        <authorList>
            <person name="Itoh H."/>
            <person name="Sugisawa Y."/>
            <person name="Mise K."/>
            <person name="Xu Z."/>
            <person name="Kuniyasu M."/>
            <person name="Ushijima N."/>
            <person name="Kawano K."/>
            <person name="Kobayashi E."/>
            <person name="Shiratori Y."/>
            <person name="Masuda Y."/>
            <person name="Senoo K."/>
        </authorList>
    </citation>
    <scope>NUCLEOTIDE SEQUENCE</scope>
    <source>
        <strain evidence="1">Red802</strain>
    </source>
</reference>
<sequence>MSLRTLLNRLTSPRPPAAGAWGAPRVLDRGQVGRPQIAVDDHGNAMAAWHHRGADHEGVYICRYYADQRSWDVVPRRLDSARTQAHAPEIAMNVRGEMAVVWQEQEGPQARVCARHMLGSADTWVPYPLTLQALPGEVHSLHTGMDLAGNIHAAWCQGQPGEYRVYTCGYQAEDGGWNPEPTALGDPSPAPLFPQLAVDRGGQGLVVWSEERDGSGDHRIVACHYDGGGRCWSDRPTLVAQGRATYLRMALDGRGNAVVVWVEEGEAGLRTLHASHLDGRTIEWTPTPRLTTGRAILWPQVGLDGRGRAHAVWRQESAGTMKLFTKRFAEGQWDEQRTPLVEDLGQSQAHALSVNAQGQALVVWSQIQEDRSSVCLRRFDGVAWSAHPLLLGTPGRKEIRDPGAVLSPSGHVAAIWRQGDAGDAVIVSAVGQA</sequence>
<dbReference type="EMBL" id="BSDC01000005">
    <property type="protein sequence ID" value="GLH68455.1"/>
    <property type="molecule type" value="Genomic_DNA"/>
</dbReference>
<organism evidence="1 2">
    <name type="scientific">Geothrix edaphica</name>
    <dbReference type="NCBI Taxonomy" id="2927976"/>
    <lineage>
        <taxon>Bacteria</taxon>
        <taxon>Pseudomonadati</taxon>
        <taxon>Acidobacteriota</taxon>
        <taxon>Holophagae</taxon>
        <taxon>Holophagales</taxon>
        <taxon>Holophagaceae</taxon>
        <taxon>Geothrix</taxon>
    </lineage>
</organism>
<protein>
    <recommendedName>
        <fullName evidence="3">Exo-alpha-sialidase</fullName>
    </recommendedName>
</protein>
<dbReference type="RefSeq" id="WP_285610375.1">
    <property type="nucleotide sequence ID" value="NZ_BSDC01000005.1"/>
</dbReference>
<keyword evidence="2" id="KW-1185">Reference proteome</keyword>
<dbReference type="Proteomes" id="UP001165044">
    <property type="component" value="Unassembled WGS sequence"/>
</dbReference>
<dbReference type="SUPFAM" id="SSF89372">
    <property type="entry name" value="Fucose-specific lectin"/>
    <property type="match status" value="2"/>
</dbReference>
<evidence type="ECO:0000313" key="1">
    <source>
        <dbReference type="EMBL" id="GLH68455.1"/>
    </source>
</evidence>
<name>A0ABQ5Q154_9BACT</name>